<dbReference type="CDD" id="cd00082">
    <property type="entry name" value="HisKA"/>
    <property type="match status" value="1"/>
</dbReference>
<dbReference type="InterPro" id="IPR003661">
    <property type="entry name" value="HisK_dim/P_dom"/>
</dbReference>
<dbReference type="GO" id="GO:0005886">
    <property type="term" value="C:plasma membrane"/>
    <property type="evidence" value="ECO:0007669"/>
    <property type="project" value="TreeGrafter"/>
</dbReference>
<dbReference type="Gene3D" id="3.30.565.10">
    <property type="entry name" value="Histidine kinase-like ATPase, C-terminal domain"/>
    <property type="match status" value="1"/>
</dbReference>
<evidence type="ECO:0000256" key="6">
    <source>
        <dbReference type="ARBA" id="ARBA00023012"/>
    </source>
</evidence>
<evidence type="ECO:0000256" key="3">
    <source>
        <dbReference type="ARBA" id="ARBA00022553"/>
    </source>
</evidence>
<dbReference type="InterPro" id="IPR036097">
    <property type="entry name" value="HisK_dim/P_sf"/>
</dbReference>
<dbReference type="SMART" id="SM00387">
    <property type="entry name" value="HATPase_c"/>
    <property type="match status" value="1"/>
</dbReference>
<keyword evidence="5 8" id="KW-0418">Kinase</keyword>
<dbReference type="PANTHER" id="PTHR45453">
    <property type="entry name" value="PHOSPHATE REGULON SENSOR PROTEIN PHOR"/>
    <property type="match status" value="1"/>
</dbReference>
<dbReference type="CDD" id="cd00075">
    <property type="entry name" value="HATPase"/>
    <property type="match status" value="1"/>
</dbReference>
<dbReference type="EMBL" id="CP066775">
    <property type="protein sequence ID" value="QQL48943.1"/>
    <property type="molecule type" value="Genomic_DNA"/>
</dbReference>
<dbReference type="Gene3D" id="1.10.287.130">
    <property type="match status" value="1"/>
</dbReference>
<dbReference type="PRINTS" id="PR00344">
    <property type="entry name" value="BCTRLSENSOR"/>
</dbReference>
<evidence type="ECO:0000256" key="1">
    <source>
        <dbReference type="ARBA" id="ARBA00000085"/>
    </source>
</evidence>
<keyword evidence="6" id="KW-0902">Two-component regulatory system</keyword>
<dbReference type="InterPro" id="IPR013655">
    <property type="entry name" value="PAS_fold_3"/>
</dbReference>
<dbReference type="PANTHER" id="PTHR45453:SF1">
    <property type="entry name" value="PHOSPHATE REGULON SENSOR PROTEIN PHOR"/>
    <property type="match status" value="1"/>
</dbReference>
<evidence type="ECO:0000256" key="4">
    <source>
        <dbReference type="ARBA" id="ARBA00022679"/>
    </source>
</evidence>
<dbReference type="SMART" id="SM00388">
    <property type="entry name" value="HisKA"/>
    <property type="match status" value="1"/>
</dbReference>
<dbReference type="CDD" id="cd00130">
    <property type="entry name" value="PAS"/>
    <property type="match status" value="1"/>
</dbReference>
<dbReference type="InterPro" id="IPR004358">
    <property type="entry name" value="Sig_transdc_His_kin-like_C"/>
</dbReference>
<accession>A0A6I4INW4</accession>
<dbReference type="NCBIfam" id="TIGR00229">
    <property type="entry name" value="sensory_box"/>
    <property type="match status" value="2"/>
</dbReference>
<evidence type="ECO:0000256" key="5">
    <source>
        <dbReference type="ARBA" id="ARBA00022777"/>
    </source>
</evidence>
<dbReference type="FunFam" id="3.30.565.10:FF:000006">
    <property type="entry name" value="Sensor histidine kinase WalK"/>
    <property type="match status" value="1"/>
</dbReference>
<dbReference type="SMART" id="SM00086">
    <property type="entry name" value="PAC"/>
    <property type="match status" value="2"/>
</dbReference>
<sequence>MPERLPFIENEIIAKSETHFAALVTAFSDVIYRMSPDWSVLQELDSNSFLKNIGSPTENWVEQYIHPLDQELVIRTYQDAIANKRMFQLEHRVLRADGSIGWTSSRAVPIFGNHGEVTEWFGAANDITERKRTEEALQVAKESAEKQKRLYETITANTPDLIYVFELDYTFSYVNQALLNMWGKTWDNAVGLGLRENGYEEWHAQMHEREIDHIVATKEQVRGVVNFPHATLGTRSYDYILSPVLDADGNVQAVSGTTRDISEIKETERRKNDFINMVSHELKTPLTSTVSYVQIAEKRAADNHDSIAANMLNRAKVQLSKMTRMINGFLNVSRLQAGKMDMDMQRFQLQDLLEEVRQEAAITITTHNLIFAPIENVWLTADKDKIEHVFINLISNAAKYSPIGSPIYITGERVDGHIQFNVKDDGMGINPAEIPLLFEPYYRVKEAEAKKIAGFGIGLYLSAEVVKRHNGSIWADSEAGKGSIFHFTLPIEE</sequence>
<proteinExistence type="predicted"/>
<dbReference type="Pfam" id="PF08447">
    <property type="entry name" value="PAS_3"/>
    <property type="match status" value="1"/>
</dbReference>
<dbReference type="InterPro" id="IPR003594">
    <property type="entry name" value="HATPase_dom"/>
</dbReference>
<gene>
    <name evidence="8" type="ORF">GO620_012235</name>
</gene>
<name>A0A6I4INW4_9SPHI</name>
<dbReference type="InterPro" id="IPR050351">
    <property type="entry name" value="BphY/WalK/GraS-like"/>
</dbReference>
<protein>
    <recommendedName>
        <fullName evidence="2">histidine kinase</fullName>
        <ecNumber evidence="2">2.7.13.3</ecNumber>
    </recommendedName>
</protein>
<dbReference type="InterPro" id="IPR013656">
    <property type="entry name" value="PAS_4"/>
</dbReference>
<dbReference type="InterPro" id="IPR000014">
    <property type="entry name" value="PAS"/>
</dbReference>
<dbReference type="Pfam" id="PF00512">
    <property type="entry name" value="HisKA"/>
    <property type="match status" value="1"/>
</dbReference>
<dbReference type="RefSeq" id="WP_157525643.1">
    <property type="nucleotide sequence ID" value="NZ_CP066775.1"/>
</dbReference>
<evidence type="ECO:0000313" key="8">
    <source>
        <dbReference type="EMBL" id="QQL48943.1"/>
    </source>
</evidence>
<dbReference type="Pfam" id="PF08448">
    <property type="entry name" value="PAS_4"/>
    <property type="match status" value="1"/>
</dbReference>
<dbReference type="PROSITE" id="PS50109">
    <property type="entry name" value="HIS_KIN"/>
    <property type="match status" value="1"/>
</dbReference>
<dbReference type="SUPFAM" id="SSF55785">
    <property type="entry name" value="PYP-like sensor domain (PAS domain)"/>
    <property type="match status" value="2"/>
</dbReference>
<keyword evidence="9" id="KW-1185">Reference proteome</keyword>
<dbReference type="GO" id="GO:0004721">
    <property type="term" value="F:phosphoprotein phosphatase activity"/>
    <property type="evidence" value="ECO:0007669"/>
    <property type="project" value="TreeGrafter"/>
</dbReference>
<dbReference type="GO" id="GO:0000155">
    <property type="term" value="F:phosphorelay sensor kinase activity"/>
    <property type="evidence" value="ECO:0007669"/>
    <property type="project" value="InterPro"/>
</dbReference>
<evidence type="ECO:0000256" key="2">
    <source>
        <dbReference type="ARBA" id="ARBA00012438"/>
    </source>
</evidence>
<dbReference type="Pfam" id="PF02518">
    <property type="entry name" value="HATPase_c"/>
    <property type="match status" value="1"/>
</dbReference>
<evidence type="ECO:0000313" key="9">
    <source>
        <dbReference type="Proteomes" id="UP000429232"/>
    </source>
</evidence>
<evidence type="ECO:0000256" key="7">
    <source>
        <dbReference type="ARBA" id="ARBA00023136"/>
    </source>
</evidence>
<keyword evidence="4" id="KW-0808">Transferase</keyword>
<keyword evidence="3" id="KW-0597">Phosphoprotein</keyword>
<dbReference type="PROSITE" id="PS50113">
    <property type="entry name" value="PAC"/>
    <property type="match status" value="2"/>
</dbReference>
<dbReference type="Gene3D" id="3.30.450.20">
    <property type="entry name" value="PAS domain"/>
    <property type="match status" value="2"/>
</dbReference>
<dbReference type="InterPro" id="IPR036890">
    <property type="entry name" value="HATPase_C_sf"/>
</dbReference>
<keyword evidence="7" id="KW-0472">Membrane</keyword>
<dbReference type="SUPFAM" id="SSF55874">
    <property type="entry name" value="ATPase domain of HSP90 chaperone/DNA topoisomerase II/histidine kinase"/>
    <property type="match status" value="1"/>
</dbReference>
<dbReference type="KEGG" id="mgik:GO620_012235"/>
<dbReference type="EC" id="2.7.13.3" evidence="2"/>
<comment type="catalytic activity">
    <reaction evidence="1">
        <text>ATP + protein L-histidine = ADP + protein N-phospho-L-histidine.</text>
        <dbReference type="EC" id="2.7.13.3"/>
    </reaction>
</comment>
<organism evidence="8 9">
    <name type="scientific">Mucilaginibacter ginkgonis</name>
    <dbReference type="NCBI Taxonomy" id="2682091"/>
    <lineage>
        <taxon>Bacteria</taxon>
        <taxon>Pseudomonadati</taxon>
        <taxon>Bacteroidota</taxon>
        <taxon>Sphingobacteriia</taxon>
        <taxon>Sphingobacteriales</taxon>
        <taxon>Sphingobacteriaceae</taxon>
        <taxon>Mucilaginibacter</taxon>
    </lineage>
</organism>
<dbReference type="Proteomes" id="UP000429232">
    <property type="component" value="Chromosome"/>
</dbReference>
<dbReference type="InterPro" id="IPR005467">
    <property type="entry name" value="His_kinase_dom"/>
</dbReference>
<dbReference type="AlphaFoldDB" id="A0A6I4INW4"/>
<dbReference type="InterPro" id="IPR035965">
    <property type="entry name" value="PAS-like_dom_sf"/>
</dbReference>
<dbReference type="InterPro" id="IPR001610">
    <property type="entry name" value="PAC"/>
</dbReference>
<dbReference type="InterPro" id="IPR000700">
    <property type="entry name" value="PAS-assoc_C"/>
</dbReference>
<reference evidence="8 9" key="1">
    <citation type="submission" date="2020-12" db="EMBL/GenBank/DDBJ databases">
        <title>HMF7856_wgs.fasta genome submission.</title>
        <authorList>
            <person name="Kang H."/>
            <person name="Kim H."/>
            <person name="Joh K."/>
        </authorList>
    </citation>
    <scope>NUCLEOTIDE SEQUENCE [LARGE SCALE GENOMIC DNA]</scope>
    <source>
        <strain evidence="8 9">HMF7856</strain>
    </source>
</reference>
<dbReference type="SUPFAM" id="SSF47384">
    <property type="entry name" value="Homodimeric domain of signal transducing histidine kinase"/>
    <property type="match status" value="1"/>
</dbReference>
<dbReference type="GO" id="GO:0016036">
    <property type="term" value="P:cellular response to phosphate starvation"/>
    <property type="evidence" value="ECO:0007669"/>
    <property type="project" value="TreeGrafter"/>
</dbReference>